<feature type="region of interest" description="Disordered" evidence="5">
    <location>
        <begin position="22"/>
        <end position="57"/>
    </location>
</feature>
<feature type="compositionally biased region" description="Polar residues" evidence="5">
    <location>
        <begin position="22"/>
        <end position="43"/>
    </location>
</feature>
<dbReference type="Gene3D" id="1.10.287.70">
    <property type="match status" value="2"/>
</dbReference>
<feature type="domain" description="Ion transport" evidence="7">
    <location>
        <begin position="467"/>
        <end position="642"/>
    </location>
</feature>
<protein>
    <submittedName>
        <fullName evidence="8">TPCN3</fullName>
    </submittedName>
</protein>
<feature type="transmembrane region" description="Helical" evidence="6">
    <location>
        <begin position="187"/>
        <end position="206"/>
    </location>
</feature>
<evidence type="ECO:0000256" key="1">
    <source>
        <dbReference type="ARBA" id="ARBA00004141"/>
    </source>
</evidence>
<dbReference type="AlphaFoldDB" id="A0A6J8CGK4"/>
<feature type="domain" description="Ion transport" evidence="7">
    <location>
        <begin position="120"/>
        <end position="347"/>
    </location>
</feature>
<reference evidence="8 9" key="1">
    <citation type="submission" date="2020-06" db="EMBL/GenBank/DDBJ databases">
        <authorList>
            <person name="Li R."/>
            <person name="Bekaert M."/>
        </authorList>
    </citation>
    <scope>NUCLEOTIDE SEQUENCE [LARGE SCALE GENOMIC DNA]</scope>
    <source>
        <strain evidence="9">wild</strain>
    </source>
</reference>
<dbReference type="PANTHER" id="PTHR46726">
    <property type="entry name" value="TWO PORE CHANNEL 3"/>
    <property type="match status" value="1"/>
</dbReference>
<dbReference type="SUPFAM" id="SSF47473">
    <property type="entry name" value="EF-hand"/>
    <property type="match status" value="1"/>
</dbReference>
<name>A0A6J8CGK4_MYTCO</name>
<dbReference type="GO" id="GO:0005216">
    <property type="term" value="F:monoatomic ion channel activity"/>
    <property type="evidence" value="ECO:0007669"/>
    <property type="project" value="InterPro"/>
</dbReference>
<dbReference type="InterPro" id="IPR005821">
    <property type="entry name" value="Ion_trans_dom"/>
</dbReference>
<feature type="transmembrane region" description="Helical" evidence="6">
    <location>
        <begin position="531"/>
        <end position="553"/>
    </location>
</feature>
<gene>
    <name evidence="8" type="ORF">MCOR_28932</name>
</gene>
<feature type="transmembrane region" description="Helical" evidence="6">
    <location>
        <begin position="319"/>
        <end position="346"/>
    </location>
</feature>
<feature type="region of interest" description="Disordered" evidence="5">
    <location>
        <begin position="673"/>
        <end position="710"/>
    </location>
</feature>
<dbReference type="EMBL" id="CACVKT020005261">
    <property type="protein sequence ID" value="CAC5394144.1"/>
    <property type="molecule type" value="Genomic_DNA"/>
</dbReference>
<keyword evidence="2 6" id="KW-0812">Transmembrane</keyword>
<evidence type="ECO:0000256" key="4">
    <source>
        <dbReference type="ARBA" id="ARBA00023136"/>
    </source>
</evidence>
<feature type="transmembrane region" description="Helical" evidence="6">
    <location>
        <begin position="617"/>
        <end position="644"/>
    </location>
</feature>
<dbReference type="PANTHER" id="PTHR46726:SF1">
    <property type="entry name" value="TWO-PORE CALCIUM CHANNEL 3"/>
    <property type="match status" value="1"/>
</dbReference>
<evidence type="ECO:0000256" key="6">
    <source>
        <dbReference type="SAM" id="Phobius"/>
    </source>
</evidence>
<accession>A0A6J8CGK4</accession>
<dbReference type="OrthoDB" id="10068803at2759"/>
<comment type="subcellular location">
    <subcellularLocation>
        <location evidence="1">Membrane</location>
        <topology evidence="1">Multi-pass membrane protein</topology>
    </subcellularLocation>
</comment>
<sequence length="770" mass="88740">MAEPQATTKVVIELSGENASALNDCDVQQQQSNDRQTTDNQKNGPVVQNGPKDTLELPSPIVRAHSKESLRSQSSIDQQLKEEDLVLATTLVIDAKSGRNFQYKTDAKYVKFYNLYHSWILRWLLYLFIAIDLALAMFEKPANPDMLWPIGATISVEIICLLFFLFRFCHAVYFSIPRIFWRDTKNILILAIIVLTFLDMICFLIWDNVAHETNPIRWSRPLRPLFIINFSDGKQIRRAFRNIRRTVPEILNILVLFFLSIALFALLALKLFNKRNLTYPDGKPYFKDFFESVWDLYVLVTTANNPDVMMPAYDESNWFAFFFIIYIIICLYIFMSIILAAIYYNYRNNLKNEIRASVFGKRKKLSEAFELLKVDRGGKMVVTYPTWCQLLKKVIPKKSQAHIDLLMKILDTEMNHQIVKKEFLKLADLLQLELTEVTDRMTFLEKNIPTIYNSAISRVLKKVVRHKFDFLVVFSAVIASAIEAAEGASREEFKTLDLLLVLRVLRLVKIFGSIQRFKVVLQTIINIGPSIFTYGGVIFVFYYMFAIIGMEIFSGKFDYYGYETNVTDESHFCGNPKLNGTAFFKFQYCNNNFNDFLKSLPLIASGFVAVTSKAARLYFFMFHLTCVVIVLNIFIAFILEAFILEYTIEKSGRLESCVESKIKELGLGIGQGTRRTNTQELQKDDTELVPNEQLPESSLDNDDESDTDSIPDLSIETGLKFHLKKKSRKKVEVLLQQMFEGEIDPEDDGHNFDEDEVKVAPRKLTLDTVS</sequence>
<evidence type="ECO:0000313" key="8">
    <source>
        <dbReference type="EMBL" id="CAC5394144.1"/>
    </source>
</evidence>
<dbReference type="GO" id="GO:0016020">
    <property type="term" value="C:membrane"/>
    <property type="evidence" value="ECO:0007669"/>
    <property type="project" value="UniProtKB-SubCell"/>
</dbReference>
<keyword evidence="9" id="KW-1185">Reference proteome</keyword>
<keyword evidence="4 6" id="KW-0472">Membrane</keyword>
<proteinExistence type="predicted"/>
<evidence type="ECO:0000313" key="9">
    <source>
        <dbReference type="Proteomes" id="UP000507470"/>
    </source>
</evidence>
<evidence type="ECO:0000256" key="5">
    <source>
        <dbReference type="SAM" id="MobiDB-lite"/>
    </source>
</evidence>
<feature type="transmembrane region" description="Helical" evidence="6">
    <location>
        <begin position="250"/>
        <end position="272"/>
    </location>
</feature>
<feature type="transmembrane region" description="Helical" evidence="6">
    <location>
        <begin position="150"/>
        <end position="175"/>
    </location>
</feature>
<evidence type="ECO:0000256" key="2">
    <source>
        <dbReference type="ARBA" id="ARBA00022692"/>
    </source>
</evidence>
<dbReference type="InterPro" id="IPR011992">
    <property type="entry name" value="EF-hand-dom_pair"/>
</dbReference>
<organism evidence="8 9">
    <name type="scientific">Mytilus coruscus</name>
    <name type="common">Sea mussel</name>
    <dbReference type="NCBI Taxonomy" id="42192"/>
    <lineage>
        <taxon>Eukaryota</taxon>
        <taxon>Metazoa</taxon>
        <taxon>Spiralia</taxon>
        <taxon>Lophotrochozoa</taxon>
        <taxon>Mollusca</taxon>
        <taxon>Bivalvia</taxon>
        <taxon>Autobranchia</taxon>
        <taxon>Pteriomorphia</taxon>
        <taxon>Mytilida</taxon>
        <taxon>Mytiloidea</taxon>
        <taxon>Mytilidae</taxon>
        <taxon>Mytilinae</taxon>
        <taxon>Mytilus</taxon>
    </lineage>
</organism>
<evidence type="ECO:0000256" key="3">
    <source>
        <dbReference type="ARBA" id="ARBA00022989"/>
    </source>
</evidence>
<dbReference type="SUPFAM" id="SSF81324">
    <property type="entry name" value="Voltage-gated potassium channels"/>
    <property type="match status" value="1"/>
</dbReference>
<evidence type="ECO:0000259" key="7">
    <source>
        <dbReference type="Pfam" id="PF00520"/>
    </source>
</evidence>
<keyword evidence="3 6" id="KW-1133">Transmembrane helix</keyword>
<dbReference type="Proteomes" id="UP000507470">
    <property type="component" value="Unassembled WGS sequence"/>
</dbReference>
<dbReference type="Pfam" id="PF00520">
    <property type="entry name" value="Ion_trans"/>
    <property type="match status" value="2"/>
</dbReference>
<feature type="compositionally biased region" description="Acidic residues" evidence="5">
    <location>
        <begin position="699"/>
        <end position="709"/>
    </location>
</feature>
<feature type="transmembrane region" description="Helical" evidence="6">
    <location>
        <begin position="119"/>
        <end position="138"/>
    </location>
</feature>